<dbReference type="Proteomes" id="UP001597419">
    <property type="component" value="Unassembled WGS sequence"/>
</dbReference>
<name>A0ABW5GGC4_9PSEU</name>
<evidence type="ECO:0000256" key="1">
    <source>
        <dbReference type="SAM" id="Phobius"/>
    </source>
</evidence>
<gene>
    <name evidence="2" type="ORF">ACFSYJ_06435</name>
</gene>
<keyword evidence="3" id="KW-1185">Reference proteome</keyword>
<proteinExistence type="predicted"/>
<keyword evidence="1" id="KW-0812">Transmembrane</keyword>
<organism evidence="2 3">
    <name type="scientific">Amycolatopsis samaneae</name>
    <dbReference type="NCBI Taxonomy" id="664691"/>
    <lineage>
        <taxon>Bacteria</taxon>
        <taxon>Bacillati</taxon>
        <taxon>Actinomycetota</taxon>
        <taxon>Actinomycetes</taxon>
        <taxon>Pseudonocardiales</taxon>
        <taxon>Pseudonocardiaceae</taxon>
        <taxon>Amycolatopsis</taxon>
    </lineage>
</organism>
<accession>A0ABW5GGC4</accession>
<reference evidence="3" key="1">
    <citation type="journal article" date="2019" name="Int. J. Syst. Evol. Microbiol.">
        <title>The Global Catalogue of Microorganisms (GCM) 10K type strain sequencing project: providing services to taxonomists for standard genome sequencing and annotation.</title>
        <authorList>
            <consortium name="The Broad Institute Genomics Platform"/>
            <consortium name="The Broad Institute Genome Sequencing Center for Infectious Disease"/>
            <person name="Wu L."/>
            <person name="Ma J."/>
        </authorList>
    </citation>
    <scope>NUCLEOTIDE SEQUENCE [LARGE SCALE GENOMIC DNA]</scope>
    <source>
        <strain evidence="3">CGMCC 4.7643</strain>
    </source>
</reference>
<sequence length="229" mass="25036">MTRSERKPGMQGPGCAILAALLFAGLVVRAFEAAPFVSSAVVVSLVAGVVALFRWSREKKRIAEAEAKAEITRQEERRRNGAIRQVRQEFENRAQDSRDDVRLIVNRWRVTPTWLIDGRGDDARRYSLAGLATAYKAGYLVITGPGVRVAEKVEGATDSSLARYANEIARLCRVAEAAGPPILPRRCAPYCACPAGHEGFHGLAPTADPALILRTCLHGGCGQRWRERA</sequence>
<evidence type="ECO:0000313" key="2">
    <source>
        <dbReference type="EMBL" id="MFD2458224.1"/>
    </source>
</evidence>
<feature type="transmembrane region" description="Helical" evidence="1">
    <location>
        <begin position="40"/>
        <end position="56"/>
    </location>
</feature>
<keyword evidence="1" id="KW-1133">Transmembrane helix</keyword>
<dbReference type="RefSeq" id="WP_345395178.1">
    <property type="nucleotide sequence ID" value="NZ_BAABHG010000007.1"/>
</dbReference>
<dbReference type="EMBL" id="JBHUKU010000003">
    <property type="protein sequence ID" value="MFD2458224.1"/>
    <property type="molecule type" value="Genomic_DNA"/>
</dbReference>
<comment type="caution">
    <text evidence="2">The sequence shown here is derived from an EMBL/GenBank/DDBJ whole genome shotgun (WGS) entry which is preliminary data.</text>
</comment>
<evidence type="ECO:0000313" key="3">
    <source>
        <dbReference type="Proteomes" id="UP001597419"/>
    </source>
</evidence>
<protein>
    <submittedName>
        <fullName evidence="2">Uncharacterized protein</fullName>
    </submittedName>
</protein>
<keyword evidence="1" id="KW-0472">Membrane</keyword>